<evidence type="ECO:0000313" key="3">
    <source>
        <dbReference type="RefSeq" id="XP_015949467.1"/>
    </source>
</evidence>
<name>A0A6P4CDX6_ARADU</name>
<dbReference type="SUPFAM" id="SSF56672">
    <property type="entry name" value="DNA/RNA polymerases"/>
    <property type="match status" value="1"/>
</dbReference>
<organism evidence="2 3">
    <name type="scientific">Arachis duranensis</name>
    <name type="common">Wild peanut</name>
    <dbReference type="NCBI Taxonomy" id="130453"/>
    <lineage>
        <taxon>Eukaryota</taxon>
        <taxon>Viridiplantae</taxon>
        <taxon>Streptophyta</taxon>
        <taxon>Embryophyta</taxon>
        <taxon>Tracheophyta</taxon>
        <taxon>Spermatophyta</taxon>
        <taxon>Magnoliopsida</taxon>
        <taxon>eudicotyledons</taxon>
        <taxon>Gunneridae</taxon>
        <taxon>Pentapetalae</taxon>
        <taxon>rosids</taxon>
        <taxon>fabids</taxon>
        <taxon>Fabales</taxon>
        <taxon>Fabaceae</taxon>
        <taxon>Papilionoideae</taxon>
        <taxon>50 kb inversion clade</taxon>
        <taxon>dalbergioids sensu lato</taxon>
        <taxon>Dalbergieae</taxon>
        <taxon>Pterocarpus clade</taxon>
        <taxon>Arachis</taxon>
    </lineage>
</organism>
<evidence type="ECO:0000256" key="1">
    <source>
        <dbReference type="SAM" id="MobiDB-lite"/>
    </source>
</evidence>
<proteinExistence type="predicted"/>
<dbReference type="Proteomes" id="UP000515211">
    <property type="component" value="Chromosome 2"/>
</dbReference>
<gene>
    <name evidence="3" type="primary">LOC107474361</name>
</gene>
<feature type="compositionally biased region" description="Basic and acidic residues" evidence="1">
    <location>
        <begin position="214"/>
        <end position="230"/>
    </location>
</feature>
<dbReference type="CDD" id="cd01647">
    <property type="entry name" value="RT_LTR"/>
    <property type="match status" value="1"/>
</dbReference>
<dbReference type="InterPro" id="IPR053134">
    <property type="entry name" value="RNA-dir_DNA_polymerase"/>
</dbReference>
<feature type="region of interest" description="Disordered" evidence="1">
    <location>
        <begin position="207"/>
        <end position="237"/>
    </location>
</feature>
<keyword evidence="2" id="KW-1185">Reference proteome</keyword>
<dbReference type="PANTHER" id="PTHR24559">
    <property type="entry name" value="TRANSPOSON TY3-I GAG-POL POLYPROTEIN"/>
    <property type="match status" value="1"/>
</dbReference>
<dbReference type="Gene3D" id="3.10.10.10">
    <property type="entry name" value="HIV Type 1 Reverse Transcriptase, subunit A, domain 1"/>
    <property type="match status" value="1"/>
</dbReference>
<dbReference type="AlphaFoldDB" id="A0A6P4CDX6"/>
<sequence>MSGIDPNIICYRLAINPSIQPIAQKKLHLGTDKREAFLGETQKLLNAGFIKKLILTSWLTNVVMVKKHNGKWKMCVDYTDLKKACPKGAYPLPYIDKLVDSSSDFQCLSFIDAYSGYNQILMYMSDQDKTVFITDHGATYHRLMDKIFANQIGRNIENFVILHFTAREVRLRIIGCYINVGIRVLVIEVELVDGVIGGEVGRGGIEEQGQGRRGAVEVEGVRVGEERDGEKEDEEAE</sequence>
<dbReference type="GeneID" id="107474361"/>
<dbReference type="OrthoDB" id="1928766at2759"/>
<dbReference type="InterPro" id="IPR043128">
    <property type="entry name" value="Rev_trsase/Diguanyl_cyclase"/>
</dbReference>
<protein>
    <submittedName>
        <fullName evidence="3">Uncharacterized protein LOC107474361</fullName>
    </submittedName>
</protein>
<dbReference type="InterPro" id="IPR043502">
    <property type="entry name" value="DNA/RNA_pol_sf"/>
</dbReference>
<dbReference type="Gene3D" id="3.30.70.270">
    <property type="match status" value="1"/>
</dbReference>
<reference evidence="2" key="1">
    <citation type="journal article" date="2016" name="Nat. Genet.">
        <title>The genome sequences of Arachis duranensis and Arachis ipaensis, the diploid ancestors of cultivated peanut.</title>
        <authorList>
            <person name="Bertioli D.J."/>
            <person name="Cannon S.B."/>
            <person name="Froenicke L."/>
            <person name="Huang G."/>
            <person name="Farmer A.D."/>
            <person name="Cannon E.K."/>
            <person name="Liu X."/>
            <person name="Gao D."/>
            <person name="Clevenger J."/>
            <person name="Dash S."/>
            <person name="Ren L."/>
            <person name="Moretzsohn M.C."/>
            <person name="Shirasawa K."/>
            <person name="Huang W."/>
            <person name="Vidigal B."/>
            <person name="Abernathy B."/>
            <person name="Chu Y."/>
            <person name="Niederhuth C.E."/>
            <person name="Umale P."/>
            <person name="Araujo A.C."/>
            <person name="Kozik A."/>
            <person name="Kim K.D."/>
            <person name="Burow M.D."/>
            <person name="Varshney R.K."/>
            <person name="Wang X."/>
            <person name="Zhang X."/>
            <person name="Barkley N."/>
            <person name="Guimaraes P.M."/>
            <person name="Isobe S."/>
            <person name="Guo B."/>
            <person name="Liao B."/>
            <person name="Stalker H.T."/>
            <person name="Schmitz R.J."/>
            <person name="Scheffler B.E."/>
            <person name="Leal-Bertioli S.C."/>
            <person name="Xun X."/>
            <person name="Jackson S.A."/>
            <person name="Michelmore R."/>
            <person name="Ozias-Akins P."/>
        </authorList>
    </citation>
    <scope>NUCLEOTIDE SEQUENCE [LARGE SCALE GENOMIC DNA]</scope>
    <source>
        <strain evidence="2">cv. V14167</strain>
    </source>
</reference>
<accession>A0A6P4CDX6</accession>
<reference evidence="3" key="2">
    <citation type="submission" date="2025-08" db="UniProtKB">
        <authorList>
            <consortium name="RefSeq"/>
        </authorList>
    </citation>
    <scope>IDENTIFICATION</scope>
    <source>
        <tissue evidence="3">Whole plant</tissue>
    </source>
</reference>
<dbReference type="RefSeq" id="XP_015949467.1">
    <property type="nucleotide sequence ID" value="XM_016093981.1"/>
</dbReference>
<dbReference type="PANTHER" id="PTHR24559:SF444">
    <property type="entry name" value="REVERSE TRANSCRIPTASE DOMAIN-CONTAINING PROTEIN"/>
    <property type="match status" value="1"/>
</dbReference>
<dbReference type="KEGG" id="adu:107474361"/>
<evidence type="ECO:0000313" key="2">
    <source>
        <dbReference type="Proteomes" id="UP000515211"/>
    </source>
</evidence>